<dbReference type="STRING" id="1423783.FC50_GL000638"/>
<dbReference type="InterPro" id="IPR001647">
    <property type="entry name" value="HTH_TetR"/>
</dbReference>
<evidence type="ECO:0000313" key="3">
    <source>
        <dbReference type="EMBL" id="KRL86674.1"/>
    </source>
</evidence>
<name>A0A0R1U6P3_9LACO</name>
<evidence type="ECO:0000256" key="1">
    <source>
        <dbReference type="ARBA" id="ARBA00023125"/>
    </source>
</evidence>
<keyword evidence="4" id="KW-1185">Reference proteome</keyword>
<dbReference type="SUPFAM" id="SSF46689">
    <property type="entry name" value="Homeodomain-like"/>
    <property type="match status" value="1"/>
</dbReference>
<dbReference type="EMBL" id="AZFJ01000040">
    <property type="protein sequence ID" value="KRL86674.1"/>
    <property type="molecule type" value="Genomic_DNA"/>
</dbReference>
<dbReference type="InterPro" id="IPR009057">
    <property type="entry name" value="Homeodomain-like_sf"/>
</dbReference>
<dbReference type="Gene3D" id="1.10.357.10">
    <property type="entry name" value="Tetracycline Repressor, domain 2"/>
    <property type="match status" value="1"/>
</dbReference>
<dbReference type="OrthoDB" id="9812484at2"/>
<proteinExistence type="predicted"/>
<keyword evidence="1" id="KW-0238">DNA-binding</keyword>
<dbReference type="PATRIC" id="fig|1423783.4.peg.659"/>
<dbReference type="AlphaFoldDB" id="A0A0R1U6P3"/>
<reference evidence="3 4" key="1">
    <citation type="journal article" date="2015" name="Genome Announc.">
        <title>Expanding the biotechnology potential of lactobacilli through comparative genomics of 213 strains and associated genera.</title>
        <authorList>
            <person name="Sun Z."/>
            <person name="Harris H.M."/>
            <person name="McCann A."/>
            <person name="Guo C."/>
            <person name="Argimon S."/>
            <person name="Zhang W."/>
            <person name="Yang X."/>
            <person name="Jeffery I.B."/>
            <person name="Cooney J.C."/>
            <person name="Kagawa T.F."/>
            <person name="Liu W."/>
            <person name="Song Y."/>
            <person name="Salvetti E."/>
            <person name="Wrobel A."/>
            <person name="Rasinkangas P."/>
            <person name="Parkhill J."/>
            <person name="Rea M.C."/>
            <person name="O'Sullivan O."/>
            <person name="Ritari J."/>
            <person name="Douillard F.P."/>
            <person name="Paul Ross R."/>
            <person name="Yang R."/>
            <person name="Briner A.E."/>
            <person name="Felis G.E."/>
            <person name="de Vos W.M."/>
            <person name="Barrangou R."/>
            <person name="Klaenhammer T.R."/>
            <person name="Caufield P.W."/>
            <person name="Cui Y."/>
            <person name="Zhang H."/>
            <person name="O'Toole P.W."/>
        </authorList>
    </citation>
    <scope>NUCLEOTIDE SEQUENCE [LARGE SCALE GENOMIC DNA]</scope>
    <source>
        <strain evidence="3 4">DSM 15945</strain>
    </source>
</reference>
<evidence type="ECO:0000313" key="4">
    <source>
        <dbReference type="Proteomes" id="UP000051922"/>
    </source>
</evidence>
<accession>A0A0R1U6P3</accession>
<comment type="caution">
    <text evidence="3">The sequence shown here is derived from an EMBL/GenBank/DDBJ whole genome shotgun (WGS) entry which is preliminary data.</text>
</comment>
<dbReference type="RefSeq" id="WP_056956492.1">
    <property type="nucleotide sequence ID" value="NZ_AZFJ01000040.1"/>
</dbReference>
<gene>
    <name evidence="3" type="ORF">FC50_GL000638</name>
</gene>
<evidence type="ECO:0000259" key="2">
    <source>
        <dbReference type="Pfam" id="PF00440"/>
    </source>
</evidence>
<sequence>MVLSTFNHIAVDKQTRVRNALLHEFVEHPLAEAQVARIVQEAEIARGAFYKYFTDLTDAYNYTFAFVMGAVHQGVPEPARGGTPDDYVESIRRFIDAVDQQGFREFVAMYYQYDEGVVGVKPTPVLVGADGSRRWAVAVLCHQTVRDVILDRAHTDERLTQLHAALQNQCG</sequence>
<feature type="domain" description="HTH tetR-type" evidence="2">
    <location>
        <begin position="22"/>
        <end position="54"/>
    </location>
</feature>
<protein>
    <submittedName>
        <fullName evidence="3">TetR family transcriptional regulator</fullName>
    </submittedName>
</protein>
<organism evidence="3 4">
    <name type="scientific">Lacticaseibacillus pantheris DSM 15945 = JCM 12539 = NBRC 106106</name>
    <dbReference type="NCBI Taxonomy" id="1423783"/>
    <lineage>
        <taxon>Bacteria</taxon>
        <taxon>Bacillati</taxon>
        <taxon>Bacillota</taxon>
        <taxon>Bacilli</taxon>
        <taxon>Lactobacillales</taxon>
        <taxon>Lactobacillaceae</taxon>
        <taxon>Lacticaseibacillus</taxon>
    </lineage>
</organism>
<dbReference type="GO" id="GO:0003677">
    <property type="term" value="F:DNA binding"/>
    <property type="evidence" value="ECO:0007669"/>
    <property type="project" value="UniProtKB-KW"/>
</dbReference>
<dbReference type="Pfam" id="PF00440">
    <property type="entry name" value="TetR_N"/>
    <property type="match status" value="1"/>
</dbReference>
<dbReference type="Proteomes" id="UP000051922">
    <property type="component" value="Unassembled WGS sequence"/>
</dbReference>